<dbReference type="Gene3D" id="3.60.10.10">
    <property type="entry name" value="Endonuclease/exonuclease/phosphatase"/>
    <property type="match status" value="1"/>
</dbReference>
<dbReference type="Pfam" id="PF03372">
    <property type="entry name" value="Exo_endo_phos"/>
    <property type="match status" value="1"/>
</dbReference>
<feature type="region of interest" description="Disordered" evidence="1">
    <location>
        <begin position="1"/>
        <end position="28"/>
    </location>
</feature>
<dbReference type="InterPro" id="IPR005135">
    <property type="entry name" value="Endo/exonuclease/phosphatase"/>
</dbReference>
<accession>A0A8C2J1V6</accession>
<dbReference type="InterPro" id="IPR036691">
    <property type="entry name" value="Endo/exonu/phosph_ase_sf"/>
</dbReference>
<dbReference type="InterPro" id="IPR050410">
    <property type="entry name" value="CCR4/nocturin_mRNA_transcr"/>
</dbReference>
<protein>
    <submittedName>
        <fullName evidence="3">Angel homolog 2 (Drosophila)</fullName>
    </submittedName>
</protein>
<dbReference type="Proteomes" id="UP000694701">
    <property type="component" value="Unplaced"/>
</dbReference>
<feature type="domain" description="Endonuclease/exonuclease/phosphatase" evidence="2">
    <location>
        <begin position="221"/>
        <end position="555"/>
    </location>
</feature>
<proteinExistence type="predicted"/>
<dbReference type="SUPFAM" id="SSF56219">
    <property type="entry name" value="DNase I-like"/>
    <property type="match status" value="1"/>
</dbReference>
<dbReference type="AlphaFoldDB" id="A0A8C2J1V6"/>
<feature type="compositionally biased region" description="Basic and acidic residues" evidence="1">
    <location>
        <begin position="134"/>
        <end position="150"/>
    </location>
</feature>
<evidence type="ECO:0000313" key="3">
    <source>
        <dbReference type="Ensembl" id="ENSCCRP00020088774.1"/>
    </source>
</evidence>
<dbReference type="GO" id="GO:0000175">
    <property type="term" value="F:3'-5'-RNA exonuclease activity"/>
    <property type="evidence" value="ECO:0007669"/>
    <property type="project" value="TreeGrafter"/>
</dbReference>
<sequence length="622" mass="71116">MIRGRYMRRHHGRHTNGNNVRPGVSPNHPMSGRYLHTVGSPPAQTVYYHWRHCYQPGHLRWTQPSHLQHRLSSFSTVRHPSSRPPRPPDPYNWSYWRQTGILPHTQPRRGLQLSAGLMDRSNSEPPRKRKRSSDRRQAGEDLQCSHERSPPKGSRIPKGSPEWLHNVTCTPVPPGKFPSSPNESPSTPELKRHWEDLSHLCTAAPSVNGGRQKWPFDFSVMSYNILSQDLLCDNTYLYRHCHPPILDWRHRYPNIIKELEQHSADIMCLQEVQEDHYKQQIKPSLESLGYHCEYKRRTGLKPDGCAVVFKRDLFSLVSCHPIEYFQHGIPLLDRDNVGLIVLLQPIDPRCSLTNICVANTHLLYNPRRGDIKLAQLAMLLAEISRVAQLPDSKVCPVLLCGDFNSVPWSPLYHFIRDSTLEYDGLTIGKVENFATFPYFFFDTVLASFKLSGLLILQVSGQEENPRGQRILSVPIWPRSLGISQQCQYESQTTDSDLRDLERAEPDSFTKASIEHCLKLTSAYSHYLKESSQPEITTCHSRTAITVDYIFYSAALGDVMAQAECSVPPEKGLQLLGRLSLVGEDELQKVNGLPNQHNSSDHLPLLTRFRLHPQAEQKHMRVS</sequence>
<dbReference type="GO" id="GO:0070935">
    <property type="term" value="P:3'-UTR-mediated mRNA stabilization"/>
    <property type="evidence" value="ECO:0007669"/>
    <property type="project" value="TreeGrafter"/>
</dbReference>
<feature type="region of interest" description="Disordered" evidence="1">
    <location>
        <begin position="114"/>
        <end position="190"/>
    </location>
</feature>
<organism evidence="3 4">
    <name type="scientific">Cyprinus carpio</name>
    <name type="common">Common carp</name>
    <dbReference type="NCBI Taxonomy" id="7962"/>
    <lineage>
        <taxon>Eukaryota</taxon>
        <taxon>Metazoa</taxon>
        <taxon>Chordata</taxon>
        <taxon>Craniata</taxon>
        <taxon>Vertebrata</taxon>
        <taxon>Euteleostomi</taxon>
        <taxon>Actinopterygii</taxon>
        <taxon>Neopterygii</taxon>
        <taxon>Teleostei</taxon>
        <taxon>Ostariophysi</taxon>
        <taxon>Cypriniformes</taxon>
        <taxon>Cyprinidae</taxon>
        <taxon>Cyprininae</taxon>
        <taxon>Cyprinus</taxon>
    </lineage>
</organism>
<evidence type="ECO:0000259" key="2">
    <source>
        <dbReference type="Pfam" id="PF03372"/>
    </source>
</evidence>
<dbReference type="PANTHER" id="PTHR12121">
    <property type="entry name" value="CARBON CATABOLITE REPRESSOR PROTEIN 4"/>
    <property type="match status" value="1"/>
</dbReference>
<feature type="region of interest" description="Disordered" evidence="1">
    <location>
        <begin position="72"/>
        <end position="91"/>
    </location>
</feature>
<reference evidence="3" key="1">
    <citation type="submission" date="2025-08" db="UniProtKB">
        <authorList>
            <consortium name="Ensembl"/>
        </authorList>
    </citation>
    <scope>IDENTIFICATION</scope>
</reference>
<dbReference type="GO" id="GO:0003730">
    <property type="term" value="F:mRNA 3'-UTR binding"/>
    <property type="evidence" value="ECO:0007669"/>
    <property type="project" value="TreeGrafter"/>
</dbReference>
<dbReference type="PANTHER" id="PTHR12121:SF27">
    <property type="entry name" value="PROTEIN ANGEL HOMOLOG 2"/>
    <property type="match status" value="1"/>
</dbReference>
<name>A0A8C2J1V6_CYPCA</name>
<dbReference type="Ensembl" id="ENSCCRT00020097062.1">
    <property type="protein sequence ID" value="ENSCCRP00020088774.1"/>
    <property type="gene ID" value="ENSCCRG00020040759.1"/>
</dbReference>
<evidence type="ECO:0000256" key="1">
    <source>
        <dbReference type="SAM" id="MobiDB-lite"/>
    </source>
</evidence>
<feature type="compositionally biased region" description="Low complexity" evidence="1">
    <location>
        <begin position="178"/>
        <end position="188"/>
    </location>
</feature>
<evidence type="ECO:0000313" key="4">
    <source>
        <dbReference type="Proteomes" id="UP000694701"/>
    </source>
</evidence>
<feature type="compositionally biased region" description="Basic residues" evidence="1">
    <location>
        <begin position="1"/>
        <end position="14"/>
    </location>
</feature>